<protein>
    <submittedName>
        <fullName evidence="1">Uncharacterized protein</fullName>
    </submittedName>
</protein>
<gene>
    <name evidence="1" type="ORF">RU16_20905</name>
</gene>
<dbReference type="AlphaFoldDB" id="A0A5Y3IA57"/>
<evidence type="ECO:0000313" key="1">
    <source>
        <dbReference type="EMBL" id="ECH8333439.1"/>
    </source>
</evidence>
<accession>A0A5Y3IA57</accession>
<proteinExistence type="predicted"/>
<reference evidence="1" key="1">
    <citation type="submission" date="2018-08" db="EMBL/GenBank/DDBJ databases">
        <authorList>
            <consortium name="GenomeTrakr network: Whole genome sequencing for foodborne pathogen traceback"/>
        </authorList>
    </citation>
    <scope>NUCLEOTIDE SEQUENCE</scope>
    <source>
        <strain evidence="1">FDA00003824</strain>
    </source>
</reference>
<name>A0A5Y3IA57_SALET</name>
<comment type="caution">
    <text evidence="1">The sequence shown here is derived from an EMBL/GenBank/DDBJ whole genome shotgun (WGS) entry which is preliminary data.</text>
</comment>
<organism evidence="1">
    <name type="scientific">Salmonella enterica I</name>
    <dbReference type="NCBI Taxonomy" id="59201"/>
    <lineage>
        <taxon>Bacteria</taxon>
        <taxon>Pseudomonadati</taxon>
        <taxon>Pseudomonadota</taxon>
        <taxon>Gammaproteobacteria</taxon>
        <taxon>Enterobacterales</taxon>
        <taxon>Enterobacteriaceae</taxon>
        <taxon>Salmonella</taxon>
    </lineage>
</organism>
<dbReference type="EMBL" id="AAITFY010000020">
    <property type="protein sequence ID" value="ECH8333439.1"/>
    <property type="molecule type" value="Genomic_DNA"/>
</dbReference>
<sequence length="239" mass="27776">MDYRQQLDHELTKLISYHEKEYANYVSDDGNLETDLDNNFETQERNEEPHYSVWSSEHFIEKIKPMAMILHDYDIVGKCEILLAIITKIQQAEEKAMKERDNYIDSLYQFDHKTYLENKLFFSASDIGCYFGYISAQEVNKKLIEAGLQVRTNEGLIPTTQGQPYHLKTVYTPAGSKTCRWDKAIVHVLAMHLGTEPGLGIYNPFLIMLIFIFSPSFHFHEEIIGLHIENGYDEIIRGV</sequence>